<evidence type="ECO:0000256" key="1">
    <source>
        <dbReference type="ARBA" id="ARBA00022801"/>
    </source>
</evidence>
<keyword evidence="4" id="KW-1185">Reference proteome</keyword>
<evidence type="ECO:0000313" key="3">
    <source>
        <dbReference type="EMBL" id="MBO2012142.1"/>
    </source>
</evidence>
<evidence type="ECO:0000313" key="4">
    <source>
        <dbReference type="Proteomes" id="UP000664369"/>
    </source>
</evidence>
<dbReference type="SUPFAM" id="SSF56281">
    <property type="entry name" value="Metallo-hydrolase/oxidoreductase"/>
    <property type="match status" value="1"/>
</dbReference>
<feature type="domain" description="Metallo-beta-lactamase" evidence="2">
    <location>
        <begin position="47"/>
        <end position="242"/>
    </location>
</feature>
<name>A0ABS3QLY5_9BACT</name>
<sequence length="281" mass="29947">MSPSTIPYLPDATPVLPPAGWPSQSGKSFRAIYVGGPTVILEIGGLRIMTDPTLDPAGGVYPIANTVYTKVFGPAISNVGSIDVVLLSHDQHHDNLDHKGRELLKNVNMTLTTKVGAARLKGSSRGLAVWESVVLKAPNGDEILVTATPARHGPVGFEALSGEVIGFVLSVSGSCSFEVYLTGDTVFYEGVNQVAQRFSPRYVFMYAGAGQPRGPFNVTMDTNDALGTAAAFPHATMIPLHYEGWSHYTQHAEAFRQAFQALGIGNRLRILAAGISETLPV</sequence>
<evidence type="ECO:0000259" key="2">
    <source>
        <dbReference type="Pfam" id="PF12706"/>
    </source>
</evidence>
<dbReference type="InterPro" id="IPR050114">
    <property type="entry name" value="UPF0173_UPF0282_UlaG_hydrolase"/>
</dbReference>
<accession>A0ABS3QLY5</accession>
<dbReference type="InterPro" id="IPR001279">
    <property type="entry name" value="Metallo-B-lactamas"/>
</dbReference>
<organism evidence="3 4">
    <name type="scientific">Hymenobacter negativus</name>
    <dbReference type="NCBI Taxonomy" id="2795026"/>
    <lineage>
        <taxon>Bacteria</taxon>
        <taxon>Pseudomonadati</taxon>
        <taxon>Bacteroidota</taxon>
        <taxon>Cytophagia</taxon>
        <taxon>Cytophagales</taxon>
        <taxon>Hymenobacteraceae</taxon>
        <taxon>Hymenobacter</taxon>
    </lineage>
</organism>
<dbReference type="Gene3D" id="3.60.15.10">
    <property type="entry name" value="Ribonuclease Z/Hydroxyacylglutathione hydrolase-like"/>
    <property type="match status" value="1"/>
</dbReference>
<dbReference type="PANTHER" id="PTHR43546">
    <property type="entry name" value="UPF0173 METAL-DEPENDENT HYDROLASE MJ1163-RELATED"/>
    <property type="match status" value="1"/>
</dbReference>
<keyword evidence="1" id="KW-0378">Hydrolase</keyword>
<dbReference type="Pfam" id="PF12706">
    <property type="entry name" value="Lactamase_B_2"/>
    <property type="match status" value="1"/>
</dbReference>
<proteinExistence type="predicted"/>
<dbReference type="Proteomes" id="UP000664369">
    <property type="component" value="Unassembled WGS sequence"/>
</dbReference>
<dbReference type="InterPro" id="IPR036866">
    <property type="entry name" value="RibonucZ/Hydroxyglut_hydro"/>
</dbReference>
<reference evidence="3 4" key="1">
    <citation type="submission" date="2021-03" db="EMBL/GenBank/DDBJ databases">
        <authorList>
            <person name="Kim M.K."/>
        </authorList>
    </citation>
    <scope>NUCLEOTIDE SEQUENCE [LARGE SCALE GENOMIC DNA]</scope>
    <source>
        <strain evidence="3 4">BT442</strain>
    </source>
</reference>
<dbReference type="PANTHER" id="PTHR43546:SF9">
    <property type="entry name" value="L-ASCORBATE-6-PHOSPHATE LACTONASE ULAG-RELATED"/>
    <property type="match status" value="1"/>
</dbReference>
<protein>
    <submittedName>
        <fullName evidence="3">MBL fold metallo-hydrolase</fullName>
    </submittedName>
</protein>
<dbReference type="RefSeq" id="WP_208177909.1">
    <property type="nucleotide sequence ID" value="NZ_JAGETZ010000015.1"/>
</dbReference>
<comment type="caution">
    <text evidence="3">The sequence shown here is derived from an EMBL/GenBank/DDBJ whole genome shotgun (WGS) entry which is preliminary data.</text>
</comment>
<gene>
    <name evidence="3" type="ORF">J4E00_23960</name>
</gene>
<dbReference type="EMBL" id="JAGETZ010000015">
    <property type="protein sequence ID" value="MBO2012142.1"/>
    <property type="molecule type" value="Genomic_DNA"/>
</dbReference>